<dbReference type="InterPro" id="IPR055247">
    <property type="entry name" value="InsJ-like_HTH"/>
</dbReference>
<name>A0A133CG38_ENTFC</name>
<proteinExistence type="predicted"/>
<dbReference type="RefSeq" id="WP_002311665.1">
    <property type="nucleotide sequence ID" value="NZ_AP026566.1"/>
</dbReference>
<evidence type="ECO:0000313" key="3">
    <source>
        <dbReference type="EMBL" id="OOL83678.1"/>
    </source>
</evidence>
<evidence type="ECO:0000259" key="1">
    <source>
        <dbReference type="Pfam" id="PF13518"/>
    </source>
</evidence>
<evidence type="ECO:0000313" key="5">
    <source>
        <dbReference type="Proteomes" id="UP000469871"/>
    </source>
</evidence>
<dbReference type="AlphaFoldDB" id="A0A133CG38"/>
<organism evidence="3 4">
    <name type="scientific">Enterococcus faecium</name>
    <name type="common">Streptococcus faecium</name>
    <dbReference type="NCBI Taxonomy" id="1352"/>
    <lineage>
        <taxon>Bacteria</taxon>
        <taxon>Bacillati</taxon>
        <taxon>Bacillota</taxon>
        <taxon>Bacilli</taxon>
        <taxon>Lactobacillales</taxon>
        <taxon>Enterococcaceae</taxon>
        <taxon>Enterococcus</taxon>
    </lineage>
</organism>
<evidence type="ECO:0000313" key="2">
    <source>
        <dbReference type="EMBL" id="KAB7577695.1"/>
    </source>
</evidence>
<reference evidence="2 5" key="2">
    <citation type="submission" date="2019-10" db="EMBL/GenBank/DDBJ databases">
        <title>Evolutionary dynamics of vancomycin-resistant Enterococcus faecium during gastrointestinal tract colonization and bloodstream infection in immunocompromised pediatric patients.</title>
        <authorList>
            <person name="Chilambi G.S."/>
            <person name="Nordstrom H.R."/>
            <person name="Evans D.R."/>
            <person name="Ferrolino J."/>
            <person name="Hayden R.T."/>
            <person name="Maron G.M."/>
            <person name="Vo A.N."/>
            <person name="Gilmore M.S."/>
            <person name="Wolf J."/>
            <person name="Rosch J.W."/>
            <person name="Van Tyne D."/>
        </authorList>
    </citation>
    <scope>NUCLEOTIDE SEQUENCE [LARGE SCALE GENOMIC DNA]</scope>
    <source>
        <strain evidence="2 5">VRECG27</strain>
    </source>
</reference>
<dbReference type="Gene3D" id="1.10.10.10">
    <property type="entry name" value="Winged helix-like DNA-binding domain superfamily/Winged helix DNA-binding domain"/>
    <property type="match status" value="1"/>
</dbReference>
<gene>
    <name evidence="3" type="ORF">B1P95_02420</name>
    <name evidence="2" type="ORF">GBM73_10345</name>
</gene>
<reference evidence="3 4" key="1">
    <citation type="submission" date="2017-02" db="EMBL/GenBank/DDBJ databases">
        <title>Clonality and virulence of isolates of VRE in Hematopoietic Stem Cell Transplanted (HSCT) patients.</title>
        <authorList>
            <person name="Marchi A.P."/>
            <person name="Martins R.C."/>
            <person name="Marie S.K."/>
            <person name="Levin A.S."/>
            <person name="Costa S.F."/>
        </authorList>
    </citation>
    <scope>NUCLEOTIDE SEQUENCE [LARGE SCALE GENOMIC DNA]</scope>
    <source>
        <strain evidence="3 4">LIM1759</strain>
    </source>
</reference>
<dbReference type="Proteomes" id="UP000191171">
    <property type="component" value="Unassembled WGS sequence"/>
</dbReference>
<dbReference type="EMBL" id="MVGJ01000011">
    <property type="protein sequence ID" value="OOL83678.1"/>
    <property type="molecule type" value="Genomic_DNA"/>
</dbReference>
<dbReference type="InterPro" id="IPR036388">
    <property type="entry name" value="WH-like_DNA-bd_sf"/>
</dbReference>
<comment type="caution">
    <text evidence="3">The sequence shown here is derived from an EMBL/GenBank/DDBJ whole genome shotgun (WGS) entry which is preliminary data.</text>
</comment>
<accession>A0A133CG38</accession>
<dbReference type="Proteomes" id="UP000469871">
    <property type="component" value="Unassembled WGS sequence"/>
</dbReference>
<protein>
    <submittedName>
        <fullName evidence="3">Transposase</fullName>
    </submittedName>
</protein>
<dbReference type="EMBL" id="WEFP01000001">
    <property type="protein sequence ID" value="KAB7577695.1"/>
    <property type="molecule type" value="Genomic_DNA"/>
</dbReference>
<dbReference type="Pfam" id="PF13518">
    <property type="entry name" value="HTH_28"/>
    <property type="match status" value="1"/>
</dbReference>
<feature type="domain" description="Insertion element IS150 protein InsJ-like helix-turn-helix" evidence="1">
    <location>
        <begin position="9"/>
        <end position="54"/>
    </location>
</feature>
<dbReference type="SUPFAM" id="SSF46689">
    <property type="entry name" value="Homeodomain-like"/>
    <property type="match status" value="1"/>
</dbReference>
<sequence>MRKTYDRKFKLKISQDILEKKVTTKKIAEEYNISRPTISRWVSEYRRYGKNAFAGQGKRLPDKADFYILEQENKRLKEEDECSTNTKIDTDLQGSLKNFTMKESKSINVL</sequence>
<dbReference type="GeneID" id="66455627"/>
<evidence type="ECO:0000313" key="4">
    <source>
        <dbReference type="Proteomes" id="UP000191171"/>
    </source>
</evidence>
<dbReference type="InterPro" id="IPR009057">
    <property type="entry name" value="Homeodomain-like_sf"/>
</dbReference>